<organism evidence="2 3">
    <name type="scientific">Hyphococcus lacteus</name>
    <dbReference type="NCBI Taxonomy" id="3143536"/>
    <lineage>
        <taxon>Bacteria</taxon>
        <taxon>Pseudomonadati</taxon>
        <taxon>Pseudomonadota</taxon>
        <taxon>Alphaproteobacteria</taxon>
        <taxon>Parvularculales</taxon>
        <taxon>Parvularculaceae</taxon>
        <taxon>Hyphococcus</taxon>
    </lineage>
</organism>
<gene>
    <name evidence="2" type="ORF">ABFZ84_10290</name>
</gene>
<feature type="signal peptide" evidence="1">
    <location>
        <begin position="1"/>
        <end position="23"/>
    </location>
</feature>
<sequence>MFMSRVRVFAALLAASAVTPALAQETQPAAEVEVSTVDGAVAFAKSLTANATSVLTDENKSEAEKLENFRQVLADGMALDIIGKFMIGDTRKSMSDEQTTRYDAIFPQYITKLYAEQFQEIVGKPLEVVEAKELGARDVIVRTKFDRKEGSPIMVDWRVRKLRSGDRKAIDIIVSGVSIMLVKREEFSSFVSTNGVDALLDRLESEASA</sequence>
<proteinExistence type="predicted"/>
<dbReference type="PANTHER" id="PTHR36573:SF1">
    <property type="entry name" value="INTERMEMBRANE PHOSPHOLIPID TRANSPORT SYSTEM BINDING PROTEIN MLAC"/>
    <property type="match status" value="1"/>
</dbReference>
<evidence type="ECO:0000313" key="3">
    <source>
        <dbReference type="Proteomes" id="UP001560685"/>
    </source>
</evidence>
<dbReference type="InterPro" id="IPR042245">
    <property type="entry name" value="Tgt2/MlaC_sf"/>
</dbReference>
<feature type="chain" id="PRO_5046083072" evidence="1">
    <location>
        <begin position="24"/>
        <end position="209"/>
    </location>
</feature>
<accession>A0ABV3Z546</accession>
<evidence type="ECO:0000313" key="2">
    <source>
        <dbReference type="EMBL" id="MEX6633937.1"/>
    </source>
</evidence>
<dbReference type="EMBL" id="JBEHZE010000001">
    <property type="protein sequence ID" value="MEX6633937.1"/>
    <property type="molecule type" value="Genomic_DNA"/>
</dbReference>
<dbReference type="RefSeq" id="WP_369313933.1">
    <property type="nucleotide sequence ID" value="NZ_JBEHZE010000001.1"/>
</dbReference>
<name>A0ABV3Z546_9PROT</name>
<dbReference type="Pfam" id="PF05494">
    <property type="entry name" value="MlaC"/>
    <property type="match status" value="1"/>
</dbReference>
<dbReference type="InterPro" id="IPR008869">
    <property type="entry name" value="MlaC/ttg2D"/>
</dbReference>
<dbReference type="PANTHER" id="PTHR36573">
    <property type="entry name" value="INTERMEMBRANE PHOSPHOLIPID TRANSPORT SYSTEM BINDING PROTEIN MLAC"/>
    <property type="match status" value="1"/>
</dbReference>
<protein>
    <submittedName>
        <fullName evidence="2">ABC transporter substrate-binding protein</fullName>
    </submittedName>
</protein>
<dbReference type="Gene3D" id="3.10.450.710">
    <property type="entry name" value="Tgt2/MlaC"/>
    <property type="match status" value="1"/>
</dbReference>
<keyword evidence="1" id="KW-0732">Signal</keyword>
<keyword evidence="3" id="KW-1185">Reference proteome</keyword>
<reference evidence="2 3" key="1">
    <citation type="submission" date="2024-05" db="EMBL/GenBank/DDBJ databases">
        <title>Three bacterial strains, DH-69, EH-24, and ECK-19 isolated from coastal sediments.</title>
        <authorList>
            <person name="Ye Y.-Q."/>
            <person name="Du Z.-J."/>
        </authorList>
    </citation>
    <scope>NUCLEOTIDE SEQUENCE [LARGE SCALE GENOMIC DNA]</scope>
    <source>
        <strain evidence="2 3">ECK-19</strain>
    </source>
</reference>
<evidence type="ECO:0000256" key="1">
    <source>
        <dbReference type="SAM" id="SignalP"/>
    </source>
</evidence>
<dbReference type="Proteomes" id="UP001560685">
    <property type="component" value="Unassembled WGS sequence"/>
</dbReference>
<comment type="caution">
    <text evidence="2">The sequence shown here is derived from an EMBL/GenBank/DDBJ whole genome shotgun (WGS) entry which is preliminary data.</text>
</comment>